<dbReference type="AlphaFoldDB" id="A0A840D5T6"/>
<comment type="caution">
    <text evidence="4">The sequence shown here is derived from an EMBL/GenBank/DDBJ whole genome shotgun (WGS) entry which is preliminary data.</text>
</comment>
<evidence type="ECO:0000313" key="5">
    <source>
        <dbReference type="Proteomes" id="UP000560658"/>
    </source>
</evidence>
<evidence type="ECO:0000259" key="2">
    <source>
        <dbReference type="Pfam" id="PF06250"/>
    </source>
</evidence>
<sequence>MKELVSSNFYNDVKNIIINARNKVYHYANSTMIYAYWDIGERIIIEEQGGKERADYGKKILHELSLKLTEDFGSGYDERNLRRMRQFYHIFPIRDALRPELTWTHYRSLLMVENETARQYYLRESVEQNWGTRALDRQISSLAYERILSSQNKMEVKKYEDTIAKEDCLTPHDIIKDPYVLEFLDLPSNTDFYEKDLEKALIDKLQHFMLELGKGFSFVSRQRRFKAENDNYFVDLVFYNYILKCFILIDLKVGSLSYQDIGQMDFYVRYYEENIKTNTDNPTIGIILCTEKNATIVKYSVLHESQQLFASKYKLYLPSEEELAKELEAERRQIETNITEQATD</sequence>
<organism evidence="4 5">
    <name type="scientific">Bacteroides reticulotermitis</name>
    <dbReference type="NCBI Taxonomy" id="1133319"/>
    <lineage>
        <taxon>Bacteria</taxon>
        <taxon>Pseudomonadati</taxon>
        <taxon>Bacteroidota</taxon>
        <taxon>Bacteroidia</taxon>
        <taxon>Bacteroidales</taxon>
        <taxon>Bacteroidaceae</taxon>
        <taxon>Bacteroides</taxon>
    </lineage>
</organism>
<proteinExistence type="predicted"/>
<dbReference type="GO" id="GO:0004519">
    <property type="term" value="F:endonuclease activity"/>
    <property type="evidence" value="ECO:0007669"/>
    <property type="project" value="UniProtKB-KW"/>
</dbReference>
<protein>
    <submittedName>
        <fullName evidence="4">Nuclease of restriction endonuclease-like (RecB) superfamily</fullName>
    </submittedName>
</protein>
<gene>
    <name evidence="4" type="ORF">GGR06_004175</name>
</gene>
<keyword evidence="5" id="KW-1185">Reference proteome</keyword>
<dbReference type="GO" id="GO:0003676">
    <property type="term" value="F:nucleic acid binding"/>
    <property type="evidence" value="ECO:0007669"/>
    <property type="project" value="InterPro"/>
</dbReference>
<dbReference type="Pfam" id="PF06250">
    <property type="entry name" value="YhcG_C"/>
    <property type="match status" value="1"/>
</dbReference>
<accession>A0A840D5T6</accession>
<dbReference type="Pfam" id="PF17761">
    <property type="entry name" value="DUF1016_N"/>
    <property type="match status" value="1"/>
</dbReference>
<reference evidence="4" key="1">
    <citation type="submission" date="2020-08" db="EMBL/GenBank/DDBJ databases">
        <title>Genomic Encyclopedia of Type Strains, Phase IV (KMG-IV): sequencing the most valuable type-strain genomes for metagenomic binning, comparative biology and taxonomic classification.</title>
        <authorList>
            <person name="Goeker M."/>
        </authorList>
    </citation>
    <scope>NUCLEOTIDE SEQUENCE [LARGE SCALE GENOMIC DNA]</scope>
    <source>
        <strain evidence="4">DSM 105720</strain>
    </source>
</reference>
<dbReference type="InterPro" id="IPR041527">
    <property type="entry name" value="YhcG_N"/>
</dbReference>
<name>A0A840D5T6_9BACE</name>
<feature type="coiled-coil region" evidence="1">
    <location>
        <begin position="317"/>
        <end position="344"/>
    </location>
</feature>
<dbReference type="PANTHER" id="PTHR30547">
    <property type="entry name" value="UNCHARACTERIZED PROTEIN YHCG-RELATED"/>
    <property type="match status" value="1"/>
</dbReference>
<feature type="domain" description="YhcG N-terminal" evidence="3">
    <location>
        <begin position="12"/>
        <end position="146"/>
    </location>
</feature>
<evidence type="ECO:0000259" key="3">
    <source>
        <dbReference type="Pfam" id="PF17761"/>
    </source>
</evidence>
<evidence type="ECO:0000313" key="4">
    <source>
        <dbReference type="EMBL" id="MBB4046341.1"/>
    </source>
</evidence>
<dbReference type="EMBL" id="JACIER010000029">
    <property type="protein sequence ID" value="MBB4046341.1"/>
    <property type="molecule type" value="Genomic_DNA"/>
</dbReference>
<dbReference type="InterPro" id="IPR009362">
    <property type="entry name" value="YhcG_C"/>
</dbReference>
<feature type="domain" description="YhcG PDDEXK nuclease" evidence="2">
    <location>
        <begin position="173"/>
        <end position="327"/>
    </location>
</feature>
<dbReference type="Proteomes" id="UP000560658">
    <property type="component" value="Unassembled WGS sequence"/>
</dbReference>
<dbReference type="Gene3D" id="3.40.1350.10">
    <property type="match status" value="1"/>
</dbReference>
<dbReference type="InterPro" id="IPR011856">
    <property type="entry name" value="tRNA_endonuc-like_dom_sf"/>
</dbReference>
<dbReference type="RefSeq" id="WP_183209592.1">
    <property type="nucleotide sequence ID" value="NZ_JACIER010000029.1"/>
</dbReference>
<evidence type="ECO:0000256" key="1">
    <source>
        <dbReference type="SAM" id="Coils"/>
    </source>
</evidence>
<dbReference type="PANTHER" id="PTHR30547:SF5">
    <property type="entry name" value="NUCLEASE YHCG-RELATED"/>
    <property type="match status" value="1"/>
</dbReference>
<keyword evidence="1" id="KW-0175">Coiled coil</keyword>
<dbReference type="InterPro" id="IPR053148">
    <property type="entry name" value="PD-DEXK-like_domain"/>
</dbReference>